<evidence type="ECO:0000256" key="12">
    <source>
        <dbReference type="ARBA" id="ARBA00023277"/>
    </source>
</evidence>
<organism evidence="22 23">
    <name type="scientific">Nothophoma quercina</name>
    <dbReference type="NCBI Taxonomy" id="749835"/>
    <lineage>
        <taxon>Eukaryota</taxon>
        <taxon>Fungi</taxon>
        <taxon>Dikarya</taxon>
        <taxon>Ascomycota</taxon>
        <taxon>Pezizomycotina</taxon>
        <taxon>Dothideomycetes</taxon>
        <taxon>Pleosporomycetidae</taxon>
        <taxon>Pleosporales</taxon>
        <taxon>Pleosporineae</taxon>
        <taxon>Didymellaceae</taxon>
        <taxon>Nothophoma</taxon>
    </lineage>
</organism>
<dbReference type="SUPFAM" id="SSF51011">
    <property type="entry name" value="Glycosyl hydrolase domain"/>
    <property type="match status" value="1"/>
</dbReference>
<keyword evidence="11" id="KW-0325">Glycoprotein</keyword>
<evidence type="ECO:0000256" key="18">
    <source>
        <dbReference type="SAM" id="MobiDB-lite"/>
    </source>
</evidence>
<evidence type="ECO:0000256" key="3">
    <source>
        <dbReference type="ARBA" id="ARBA00004613"/>
    </source>
</evidence>
<evidence type="ECO:0000256" key="17">
    <source>
        <dbReference type="RuleBase" id="RU361185"/>
    </source>
</evidence>
<dbReference type="SUPFAM" id="SSF74650">
    <property type="entry name" value="Galactose mutarotase-like"/>
    <property type="match status" value="1"/>
</dbReference>
<evidence type="ECO:0000259" key="20">
    <source>
        <dbReference type="Pfam" id="PF13802"/>
    </source>
</evidence>
<dbReference type="InterPro" id="IPR017853">
    <property type="entry name" value="GH"/>
</dbReference>
<dbReference type="Pfam" id="PF01055">
    <property type="entry name" value="Glyco_hydro_31_2nd"/>
    <property type="match status" value="1"/>
</dbReference>
<dbReference type="Pfam" id="PF13802">
    <property type="entry name" value="Gal_mutarotas_2"/>
    <property type="match status" value="1"/>
</dbReference>
<dbReference type="InterPro" id="IPR048395">
    <property type="entry name" value="Glyco_hydro_31_C"/>
</dbReference>
<name>A0ABR3R237_9PLEO</name>
<dbReference type="PANTHER" id="PTHR22762:SF67">
    <property type="entry name" value="ALPHA_BETA-GLUCOSIDASE AGDC-RELATED"/>
    <property type="match status" value="1"/>
</dbReference>
<evidence type="ECO:0000256" key="14">
    <source>
        <dbReference type="ARBA" id="ARBA00023316"/>
    </source>
</evidence>
<dbReference type="Proteomes" id="UP001521222">
    <property type="component" value="Unassembled WGS sequence"/>
</dbReference>
<dbReference type="InterPro" id="IPR013780">
    <property type="entry name" value="Glyco_hydro_b"/>
</dbReference>
<feature type="domain" description="Glycosyl hydrolase family 31 C-terminal" evidence="21">
    <location>
        <begin position="574"/>
        <end position="662"/>
    </location>
</feature>
<evidence type="ECO:0000256" key="6">
    <source>
        <dbReference type="ARBA" id="ARBA00012744"/>
    </source>
</evidence>
<evidence type="ECO:0000256" key="2">
    <source>
        <dbReference type="ARBA" id="ARBA00001657"/>
    </source>
</evidence>
<keyword evidence="15" id="KW-0624">Polysaccharide degradation</keyword>
<evidence type="ECO:0000256" key="15">
    <source>
        <dbReference type="ARBA" id="ARBA00023326"/>
    </source>
</evidence>
<dbReference type="InterPro" id="IPR030458">
    <property type="entry name" value="Glyco_hydro_31_AS"/>
</dbReference>
<keyword evidence="10 17" id="KW-0378">Hydrolase</keyword>
<dbReference type="Gene3D" id="2.60.40.1760">
    <property type="entry name" value="glycosyl hydrolase (family 31)"/>
    <property type="match status" value="1"/>
</dbReference>
<evidence type="ECO:0000256" key="5">
    <source>
        <dbReference type="ARBA" id="ARBA00012741"/>
    </source>
</evidence>
<keyword evidence="23" id="KW-1185">Reference proteome</keyword>
<comment type="catalytic activity">
    <reaction evidence="2">
        <text>Hydrolysis of terminal, non-reducing (1-&gt;4)-linked alpha-D-glucose residues with release of alpha-D-glucose.</text>
        <dbReference type="EC" id="3.2.1.20"/>
    </reaction>
</comment>
<dbReference type="Gene3D" id="3.20.20.80">
    <property type="entry name" value="Glycosidases"/>
    <property type="match status" value="2"/>
</dbReference>
<evidence type="ECO:0000256" key="9">
    <source>
        <dbReference type="ARBA" id="ARBA00022729"/>
    </source>
</evidence>
<dbReference type="InterPro" id="IPR000322">
    <property type="entry name" value="Glyco_hydro_31_TIM"/>
</dbReference>
<dbReference type="EMBL" id="JAKIXB020000022">
    <property type="protein sequence ID" value="KAL1598457.1"/>
    <property type="molecule type" value="Genomic_DNA"/>
</dbReference>
<dbReference type="InterPro" id="IPR011013">
    <property type="entry name" value="Gal_mutarotase_sf_dom"/>
</dbReference>
<comment type="caution">
    <text evidence="22">The sequence shown here is derived from an EMBL/GenBank/DDBJ whole genome shotgun (WGS) entry which is preliminary data.</text>
</comment>
<evidence type="ECO:0000313" key="23">
    <source>
        <dbReference type="Proteomes" id="UP001521222"/>
    </source>
</evidence>
<evidence type="ECO:0000256" key="13">
    <source>
        <dbReference type="ARBA" id="ARBA00023295"/>
    </source>
</evidence>
<keyword evidence="12" id="KW-0119">Carbohydrate metabolism</keyword>
<feature type="domain" description="Glycoside hydrolase family 31 TIM barrel" evidence="19">
    <location>
        <begin position="139"/>
        <end position="566"/>
    </location>
</feature>
<dbReference type="EC" id="3.2.1.21" evidence="6"/>
<feature type="region of interest" description="Disordered" evidence="18">
    <location>
        <begin position="312"/>
        <end position="389"/>
    </location>
</feature>
<comment type="catalytic activity">
    <reaction evidence="1">
        <text>Hydrolysis of terminal, non-reducing beta-D-glucosyl residues with release of beta-D-glucose.</text>
        <dbReference type="EC" id="3.2.1.21"/>
    </reaction>
</comment>
<feature type="domain" description="Glycoside hydrolase family 31 N-terminal" evidence="20">
    <location>
        <begin position="50"/>
        <end position="90"/>
    </location>
</feature>
<keyword evidence="13 17" id="KW-0326">Glycosidase</keyword>
<dbReference type="Gene3D" id="2.60.40.1180">
    <property type="entry name" value="Golgi alpha-mannosidase II"/>
    <property type="match status" value="2"/>
</dbReference>
<dbReference type="PROSITE" id="PS00129">
    <property type="entry name" value="GLYCOSYL_HYDROL_F31_1"/>
    <property type="match status" value="1"/>
</dbReference>
<dbReference type="SUPFAM" id="SSF51445">
    <property type="entry name" value="(Trans)glycosidases"/>
    <property type="match status" value="1"/>
</dbReference>
<dbReference type="InterPro" id="IPR030459">
    <property type="entry name" value="Glyco_hydro_31_CS"/>
</dbReference>
<dbReference type="PANTHER" id="PTHR22762">
    <property type="entry name" value="ALPHA-GLUCOSIDASE"/>
    <property type="match status" value="1"/>
</dbReference>
<comment type="similarity">
    <text evidence="4 17">Belongs to the glycosyl hydrolase 31 family.</text>
</comment>
<keyword evidence="8" id="KW-0964">Secreted</keyword>
<evidence type="ECO:0000259" key="21">
    <source>
        <dbReference type="Pfam" id="PF21365"/>
    </source>
</evidence>
<comment type="function">
    <text evidence="16">Glucosidase involved in the degradation of cellulosic biomass. Has both alpha- and beta-glucosidase activity.</text>
</comment>
<dbReference type="EC" id="3.2.1.20" evidence="5"/>
<accession>A0ABR3R237</accession>
<dbReference type="InterPro" id="IPR025887">
    <property type="entry name" value="Glyco_hydro_31_N_dom"/>
</dbReference>
<dbReference type="PROSITE" id="PS00707">
    <property type="entry name" value="GLYCOSYL_HYDROL_F31_2"/>
    <property type="match status" value="1"/>
</dbReference>
<comment type="subcellular location">
    <subcellularLocation>
        <location evidence="3">Secreted</location>
    </subcellularLocation>
</comment>
<evidence type="ECO:0000256" key="1">
    <source>
        <dbReference type="ARBA" id="ARBA00000448"/>
    </source>
</evidence>
<evidence type="ECO:0000256" key="7">
    <source>
        <dbReference type="ARBA" id="ARBA00014002"/>
    </source>
</evidence>
<keyword evidence="9" id="KW-0732">Signal</keyword>
<dbReference type="Pfam" id="PF21365">
    <property type="entry name" value="Glyco_hydro_31_3rd"/>
    <property type="match status" value="1"/>
</dbReference>
<feature type="compositionally biased region" description="Polar residues" evidence="18">
    <location>
        <begin position="342"/>
        <end position="381"/>
    </location>
</feature>
<evidence type="ECO:0000259" key="19">
    <source>
        <dbReference type="Pfam" id="PF01055"/>
    </source>
</evidence>
<evidence type="ECO:0000313" key="22">
    <source>
        <dbReference type="EMBL" id="KAL1598457.1"/>
    </source>
</evidence>
<evidence type="ECO:0000256" key="4">
    <source>
        <dbReference type="ARBA" id="ARBA00007806"/>
    </source>
</evidence>
<dbReference type="CDD" id="cd06602">
    <property type="entry name" value="GH31_MGAM_SI_GAA"/>
    <property type="match status" value="1"/>
</dbReference>
<gene>
    <name evidence="22" type="ORF">SLS59_006741</name>
</gene>
<proteinExistence type="inferred from homology"/>
<dbReference type="CDD" id="cd14752">
    <property type="entry name" value="GH31_N"/>
    <property type="match status" value="1"/>
</dbReference>
<evidence type="ECO:0000256" key="10">
    <source>
        <dbReference type="ARBA" id="ARBA00022801"/>
    </source>
</evidence>
<evidence type="ECO:0000256" key="11">
    <source>
        <dbReference type="ARBA" id="ARBA00023180"/>
    </source>
</evidence>
<keyword evidence="14" id="KW-0961">Cell wall biogenesis/degradation</keyword>
<reference evidence="22 23" key="1">
    <citation type="submission" date="2024-02" db="EMBL/GenBank/DDBJ databases">
        <title>De novo assembly and annotation of 12 fungi associated with fruit tree decline syndrome in Ontario, Canada.</title>
        <authorList>
            <person name="Sulman M."/>
            <person name="Ellouze W."/>
            <person name="Ilyukhin E."/>
        </authorList>
    </citation>
    <scope>NUCLEOTIDE SEQUENCE [LARGE SCALE GENOMIC DNA]</scope>
    <source>
        <strain evidence="22 23">M97-236</strain>
    </source>
</reference>
<evidence type="ECO:0000256" key="8">
    <source>
        <dbReference type="ARBA" id="ARBA00022525"/>
    </source>
</evidence>
<evidence type="ECO:0000256" key="16">
    <source>
        <dbReference type="ARBA" id="ARBA00025512"/>
    </source>
</evidence>
<protein>
    <recommendedName>
        <fullName evidence="7">Probable alpha/beta-glucosidase agdC</fullName>
        <ecNumber evidence="5">3.2.1.20</ecNumber>
        <ecNumber evidence="6">3.2.1.21</ecNumber>
    </recommendedName>
</protein>
<sequence>MKKMLAVKRKQVAEQKGKQGNYLISNKSLKIAGGTIVSPEACKLQMHGKPLWNRDAYGTPPGTNLYGSHPVYFDHRGESGTHGVFLASSQGMDIKINDTDGQYLEYNALGGVVDLYFLAGPSPKEVAVQYSALSGRAAEMPYWGFGFHQCKYGYRDIWEVAEVVANYTQANIPLETMWTDIDYMELRRLFTLDPERYPLELVRDVVDYLHARQQHYIVMVNSAVWAGDNDVYNEGREQNVWQVRENGTEYQGAVWPGPTVFPDWFHPNTQDYWNSQFEQFFDPATGVDIDGVWNDMNEAANFCPYPCSDPVAYSEESKNPPEPPPVRPGGPGRVIPGFPASLQPSSGTNATKRALQSRQFNSKSSMPRRSLHPRQSNQTSPRLGLPGRDLINPGYEIQAAAGSISNHTLDTDIRNYDGSHHYDTHNFWGSMMSIASRESMVQRRPERRPFLVTRSTFVGLGKYVGKWLGDNVSTWEQYRFSIAGVLNFASIFQIPMVGPDICGFAGNTTETLCARWATLGAFYPFMRNHAGDTSISQEFYRWPLTRAAASNVINVRYRLLDYIYTAFHRQAETGLPLLNPLFFHYPEDENTFAIEHQFFYGDDILVSPVLEENSTAVSIYLPNGTFYDWWTLEQIQGTGSWINITDVGFDSIPLHIRGGAILPLRAESANTTTELRKQDFVIWIAPNSTGQAYGTLYLDDGDSIEQDGTSSIEFTYDNGEFSMTGDFGYEAGVQVKNITLLGANGQQTLQGPVPLTGDYSVTFNNTNGGNYTGGGSPPQFEGAAARNSVGALAGAIAGAAWLVL</sequence>